<dbReference type="InterPro" id="IPR031107">
    <property type="entry name" value="Small_HSP"/>
</dbReference>
<dbReference type="RefSeq" id="WP_232572295.1">
    <property type="nucleotide sequence ID" value="NZ_CP089466.1"/>
</dbReference>
<comment type="similarity">
    <text evidence="1 2">Belongs to the small heat shock protein (HSP20) family.</text>
</comment>
<name>A0ABD5NBB5_9EURY</name>
<reference evidence="4 5" key="1">
    <citation type="journal article" date="2019" name="Int. J. Syst. Evol. Microbiol.">
        <title>The Global Catalogue of Microorganisms (GCM) 10K type strain sequencing project: providing services to taxonomists for standard genome sequencing and annotation.</title>
        <authorList>
            <consortium name="The Broad Institute Genomics Platform"/>
            <consortium name="The Broad Institute Genome Sequencing Center for Infectious Disease"/>
            <person name="Wu L."/>
            <person name="Ma J."/>
        </authorList>
    </citation>
    <scope>NUCLEOTIDE SEQUENCE [LARGE SCALE GENOMIC DNA]</scope>
    <source>
        <strain evidence="4 5">CGMCC 1.12562</strain>
    </source>
</reference>
<dbReference type="SUPFAM" id="SSF49764">
    <property type="entry name" value="HSP20-like chaperones"/>
    <property type="match status" value="1"/>
</dbReference>
<proteinExistence type="inferred from homology"/>
<dbReference type="Proteomes" id="UP001595660">
    <property type="component" value="Unassembled WGS sequence"/>
</dbReference>
<evidence type="ECO:0000313" key="5">
    <source>
        <dbReference type="Proteomes" id="UP001595660"/>
    </source>
</evidence>
<dbReference type="InterPro" id="IPR008978">
    <property type="entry name" value="HSP20-like_chaperone"/>
</dbReference>
<accession>A0ABD5NBB5</accession>
<keyword evidence="5" id="KW-1185">Reference proteome</keyword>
<dbReference type="PANTHER" id="PTHR11527">
    <property type="entry name" value="HEAT-SHOCK PROTEIN 20 FAMILY MEMBER"/>
    <property type="match status" value="1"/>
</dbReference>
<evidence type="ECO:0000256" key="1">
    <source>
        <dbReference type="PROSITE-ProRule" id="PRU00285"/>
    </source>
</evidence>
<sequence length="123" mass="14014">MTPNRRAADRARRTERPVMPADAFAVDVEDRGREFVVSADLPGLRTQDIDVTVKKDRVRIAADFENDEDGRYLRRGRERASGERVRVLRLPQRVDEKRVSASFQDGVLRVHLRKAGGRSVDVS</sequence>
<comment type="caution">
    <text evidence="4">The sequence shown here is derived from an EMBL/GenBank/DDBJ whole genome shotgun (WGS) entry which is preliminary data.</text>
</comment>
<dbReference type="Pfam" id="PF00011">
    <property type="entry name" value="HSP20"/>
    <property type="match status" value="1"/>
</dbReference>
<evidence type="ECO:0000256" key="2">
    <source>
        <dbReference type="RuleBase" id="RU003616"/>
    </source>
</evidence>
<dbReference type="Gene3D" id="2.60.40.790">
    <property type="match status" value="1"/>
</dbReference>
<dbReference type="PROSITE" id="PS01031">
    <property type="entry name" value="SHSP"/>
    <property type="match status" value="1"/>
</dbReference>
<dbReference type="AlphaFoldDB" id="A0ABD5NBB5"/>
<protein>
    <submittedName>
        <fullName evidence="4">Hsp20/alpha crystallin family protein</fullName>
    </submittedName>
</protein>
<gene>
    <name evidence="4" type="ORF">ACFOKC_02345</name>
</gene>
<dbReference type="InterPro" id="IPR002068">
    <property type="entry name" value="A-crystallin/Hsp20_dom"/>
</dbReference>
<evidence type="ECO:0000313" key="4">
    <source>
        <dbReference type="EMBL" id="MFC3476558.1"/>
    </source>
</evidence>
<dbReference type="GeneID" id="69117531"/>
<dbReference type="CDD" id="cd06464">
    <property type="entry name" value="ACD_sHsps-like"/>
    <property type="match status" value="1"/>
</dbReference>
<feature type="domain" description="SHSP" evidence="3">
    <location>
        <begin position="17"/>
        <end position="123"/>
    </location>
</feature>
<evidence type="ECO:0000259" key="3">
    <source>
        <dbReference type="PROSITE" id="PS01031"/>
    </source>
</evidence>
<organism evidence="4 5">
    <name type="scientific">Halobacterium litoreum</name>
    <dbReference type="NCBI Taxonomy" id="2039234"/>
    <lineage>
        <taxon>Archaea</taxon>
        <taxon>Methanobacteriati</taxon>
        <taxon>Methanobacteriota</taxon>
        <taxon>Stenosarchaea group</taxon>
        <taxon>Halobacteria</taxon>
        <taxon>Halobacteriales</taxon>
        <taxon>Halobacteriaceae</taxon>
        <taxon>Halobacterium</taxon>
    </lineage>
</organism>
<dbReference type="EMBL" id="JBHRWN010000002">
    <property type="protein sequence ID" value="MFC3476558.1"/>
    <property type="molecule type" value="Genomic_DNA"/>
</dbReference>